<evidence type="ECO:0000313" key="3">
    <source>
        <dbReference type="Proteomes" id="UP000321306"/>
    </source>
</evidence>
<name>A0A511MY80_DEIC1</name>
<keyword evidence="1" id="KW-0732">Signal</keyword>
<dbReference type="EMBL" id="BJXB01000003">
    <property type="protein sequence ID" value="GEM45248.1"/>
    <property type="molecule type" value="Genomic_DNA"/>
</dbReference>
<dbReference type="InterPro" id="IPR011048">
    <property type="entry name" value="Haem_d1_sf"/>
</dbReference>
<dbReference type="SUPFAM" id="SSF51004">
    <property type="entry name" value="C-terminal (heme d1) domain of cytochrome cd1-nitrite reductase"/>
    <property type="match status" value="1"/>
</dbReference>
<dbReference type="InterPro" id="IPR015943">
    <property type="entry name" value="WD40/YVTN_repeat-like_dom_sf"/>
</dbReference>
<dbReference type="Gene3D" id="2.130.10.10">
    <property type="entry name" value="YVTN repeat-like/Quinoprotein amine dehydrogenase"/>
    <property type="match status" value="1"/>
</dbReference>
<keyword evidence="3" id="KW-1185">Reference proteome</keyword>
<evidence type="ECO:0000313" key="2">
    <source>
        <dbReference type="EMBL" id="GEM45248.1"/>
    </source>
</evidence>
<dbReference type="RefSeq" id="WP_146882687.1">
    <property type="nucleotide sequence ID" value="NZ_BJXB01000003.1"/>
</dbReference>
<dbReference type="OrthoDB" id="60524at2"/>
<organism evidence="2 3">
    <name type="scientific">Deinococcus cellulosilyticus (strain DSM 18568 / NBRC 106333 / KACC 11606 / 5516J-15)</name>
    <dbReference type="NCBI Taxonomy" id="1223518"/>
    <lineage>
        <taxon>Bacteria</taxon>
        <taxon>Thermotogati</taxon>
        <taxon>Deinococcota</taxon>
        <taxon>Deinococci</taxon>
        <taxon>Deinococcales</taxon>
        <taxon>Deinococcaceae</taxon>
        <taxon>Deinococcus</taxon>
    </lineage>
</organism>
<feature type="signal peptide" evidence="1">
    <location>
        <begin position="1"/>
        <end position="17"/>
    </location>
</feature>
<evidence type="ECO:0000256" key="1">
    <source>
        <dbReference type="SAM" id="SignalP"/>
    </source>
</evidence>
<dbReference type="Proteomes" id="UP000321306">
    <property type="component" value="Unassembled WGS sequence"/>
</dbReference>
<comment type="caution">
    <text evidence="2">The sequence shown here is derived from an EMBL/GenBank/DDBJ whole genome shotgun (WGS) entry which is preliminary data.</text>
</comment>
<reference evidence="2 3" key="1">
    <citation type="submission" date="2019-07" db="EMBL/GenBank/DDBJ databases">
        <title>Whole genome shotgun sequence of Deinococcus cellulosilyticus NBRC 106333.</title>
        <authorList>
            <person name="Hosoyama A."/>
            <person name="Uohara A."/>
            <person name="Ohji S."/>
            <person name="Ichikawa N."/>
        </authorList>
    </citation>
    <scope>NUCLEOTIDE SEQUENCE [LARGE SCALE GENOMIC DNA]</scope>
    <source>
        <strain evidence="2 3">NBRC 106333</strain>
    </source>
</reference>
<gene>
    <name evidence="2" type="ORF">DC3_08830</name>
</gene>
<dbReference type="AlphaFoldDB" id="A0A511MY80"/>
<sequence length="381" mass="40382">MRNWFALLTLSLTAAHAQDAVRLVFVDAASPTAQVLDLQEKKVVGQFTVPGPAAGVYATPSKKYAVLVHRNENRITFLHSGFSTVDHGEHQDLVKNPPHVLQTIDVGRQPTHYFAHGDQMVFFNDQDGTVALMKESLLGLSMDTQTIKAEIPDHGAPALLGNHLLIGYLKLNRVDAVDLQTLEVKNSFPGCPGLHGEALLGNTVAYGCQDGVLLIQNQNGALSSQKFSNPSGTAEGVRVGTVLSHPEASGFFGNWGKGVVRIDTQAGLQPIPLSSTFIKGAFDGSGQTLVVLTADGQLHEISADGKLKRSAQVVSPVDLAVSGVPRPGLAVHEGQAYVTDPATGEIVQVNLADWKVSSSFKVGGKPTGVVALTIENAVDHE</sequence>
<accession>A0A511MY80</accession>
<proteinExistence type="predicted"/>
<feature type="chain" id="PRO_5022239994" evidence="1">
    <location>
        <begin position="18"/>
        <end position="381"/>
    </location>
</feature>
<protein>
    <submittedName>
        <fullName evidence="2">Uncharacterized protein</fullName>
    </submittedName>
</protein>